<reference evidence="1 2" key="1">
    <citation type="submission" date="2022-07" db="EMBL/GenBank/DDBJ databases">
        <title>Methylomonas rivi sp. nov., Methylomonas rosea sp. nov., Methylomonas aureus sp. nov. and Methylomonas subterranea sp. nov., four novel methanotrophs isolated from a freshwater creek and the deep terrestrial subsurface.</title>
        <authorList>
            <person name="Abin C."/>
            <person name="Sankaranarayanan K."/>
            <person name="Garner C."/>
            <person name="Sindelar R."/>
            <person name="Kotary K."/>
            <person name="Garner R."/>
            <person name="Barclay S."/>
            <person name="Lawson P."/>
            <person name="Krumholz L."/>
        </authorList>
    </citation>
    <scope>NUCLEOTIDE SEQUENCE [LARGE SCALE GENOMIC DNA]</scope>
    <source>
        <strain evidence="1 2">WSC-6</strain>
    </source>
</reference>
<accession>A0ABT1U799</accession>
<proteinExistence type="predicted"/>
<keyword evidence="2" id="KW-1185">Reference proteome</keyword>
<evidence type="ECO:0000313" key="2">
    <source>
        <dbReference type="Proteomes" id="UP001524586"/>
    </source>
</evidence>
<comment type="caution">
    <text evidence="1">The sequence shown here is derived from an EMBL/GenBank/DDBJ whole genome shotgun (WGS) entry which is preliminary data.</text>
</comment>
<name>A0ABT1U799_9GAMM</name>
<gene>
    <name evidence="1" type="ORF">NP596_13100</name>
</gene>
<dbReference type="RefSeq" id="WP_256615825.1">
    <property type="nucleotide sequence ID" value="NZ_JANIBK010000071.1"/>
</dbReference>
<organism evidence="1 2">
    <name type="scientific">Methylomonas rivi</name>
    <dbReference type="NCBI Taxonomy" id="2952226"/>
    <lineage>
        <taxon>Bacteria</taxon>
        <taxon>Pseudomonadati</taxon>
        <taxon>Pseudomonadota</taxon>
        <taxon>Gammaproteobacteria</taxon>
        <taxon>Methylococcales</taxon>
        <taxon>Methylococcaceae</taxon>
        <taxon>Methylomonas</taxon>
    </lineage>
</organism>
<sequence>MFEHKNLDGVWNRIVSSADAFLNGDILECRETVGSEPEKISRMQYAVAGQRLVERCLPPESLGETWAHDAGKLPWWDSVKNPPHMGIIADFNSHSGGLHRIPLDVNHNVVSFANQGEEIILAKGMYTLSRKSDGKALSAKSMLELRALYFA</sequence>
<dbReference type="EMBL" id="JANIBK010000071">
    <property type="protein sequence ID" value="MCQ8129393.1"/>
    <property type="molecule type" value="Genomic_DNA"/>
</dbReference>
<dbReference type="Proteomes" id="UP001524586">
    <property type="component" value="Unassembled WGS sequence"/>
</dbReference>
<evidence type="ECO:0000313" key="1">
    <source>
        <dbReference type="EMBL" id="MCQ8129393.1"/>
    </source>
</evidence>
<protein>
    <submittedName>
        <fullName evidence="1">Uncharacterized protein</fullName>
    </submittedName>
</protein>